<evidence type="ECO:0000256" key="1">
    <source>
        <dbReference type="ARBA" id="ARBA00022475"/>
    </source>
</evidence>
<dbReference type="InterPro" id="IPR005372">
    <property type="entry name" value="UPF0182"/>
</dbReference>
<keyword evidence="4 5" id="KW-0472">Membrane</keyword>
<feature type="transmembrane region" description="Helical" evidence="5">
    <location>
        <begin position="276"/>
        <end position="296"/>
    </location>
</feature>
<dbReference type="GO" id="GO:0005576">
    <property type="term" value="C:extracellular region"/>
    <property type="evidence" value="ECO:0007669"/>
    <property type="project" value="TreeGrafter"/>
</dbReference>
<accession>A0A0S8G3B7</accession>
<evidence type="ECO:0000256" key="3">
    <source>
        <dbReference type="ARBA" id="ARBA00022989"/>
    </source>
</evidence>
<dbReference type="PANTHER" id="PTHR39344">
    <property type="entry name" value="UPF0182 PROTEIN SLL1060"/>
    <property type="match status" value="1"/>
</dbReference>
<dbReference type="Proteomes" id="UP000051717">
    <property type="component" value="Unassembled WGS sequence"/>
</dbReference>
<name>A0A0S8G3B7_UNCT6</name>
<keyword evidence="3 5" id="KW-1133">Transmembrane helix</keyword>
<evidence type="ECO:0000313" key="6">
    <source>
        <dbReference type="EMBL" id="KPK67289.1"/>
    </source>
</evidence>
<comment type="caution">
    <text evidence="6">The sequence shown here is derived from an EMBL/GenBank/DDBJ whole genome shotgun (WGS) entry which is preliminary data.</text>
</comment>
<dbReference type="GO" id="GO:0016020">
    <property type="term" value="C:membrane"/>
    <property type="evidence" value="ECO:0007669"/>
    <property type="project" value="InterPro"/>
</dbReference>
<feature type="transmembrane region" description="Helical" evidence="5">
    <location>
        <begin position="247"/>
        <end position="269"/>
    </location>
</feature>
<feature type="transmembrane region" description="Helical" evidence="5">
    <location>
        <begin position="165"/>
        <end position="183"/>
    </location>
</feature>
<dbReference type="AlphaFoldDB" id="A0A0S8G3B7"/>
<evidence type="ECO:0000313" key="7">
    <source>
        <dbReference type="Proteomes" id="UP000051717"/>
    </source>
</evidence>
<gene>
    <name evidence="6" type="ORF">AMJ82_10910</name>
</gene>
<proteinExistence type="predicted"/>
<keyword evidence="2 5" id="KW-0812">Transmembrane</keyword>
<organism evidence="6 7">
    <name type="scientific">candidate division TA06 bacterium SM23_40</name>
    <dbReference type="NCBI Taxonomy" id="1703774"/>
    <lineage>
        <taxon>Bacteria</taxon>
        <taxon>Bacteria division TA06</taxon>
    </lineage>
</organism>
<keyword evidence="1" id="KW-1003">Cell membrane</keyword>
<protein>
    <submittedName>
        <fullName evidence="6">Uncharacterized protein</fullName>
    </submittedName>
</protein>
<reference evidence="6 7" key="1">
    <citation type="journal article" date="2015" name="Microbiome">
        <title>Genomic resolution of linkages in carbon, nitrogen, and sulfur cycling among widespread estuary sediment bacteria.</title>
        <authorList>
            <person name="Baker B.J."/>
            <person name="Lazar C.S."/>
            <person name="Teske A.P."/>
            <person name="Dick G.J."/>
        </authorList>
    </citation>
    <scope>NUCLEOTIDE SEQUENCE [LARGE SCALE GENOMIC DNA]</scope>
    <source>
        <strain evidence="6">SM23_40</strain>
    </source>
</reference>
<dbReference type="Pfam" id="PF03699">
    <property type="entry name" value="UPF0182"/>
    <property type="match status" value="1"/>
</dbReference>
<feature type="transmembrane region" description="Helical" evidence="5">
    <location>
        <begin position="5"/>
        <end position="28"/>
    </location>
</feature>
<feature type="transmembrane region" description="Helical" evidence="5">
    <location>
        <begin position="204"/>
        <end position="227"/>
    </location>
</feature>
<evidence type="ECO:0000256" key="5">
    <source>
        <dbReference type="SAM" id="Phobius"/>
    </source>
</evidence>
<sequence>MSRKIVPYIVAAAVIFLLVLVAGAWLGIYADWLWFGAVGYTSVFLKVIFARIGTGLAFGALALIIIGTNALVARSLAPRPERVIFRTPQGEIIEIPQLPARQINLLLIFGILLITVFVGMGATAKWDTVLRFIYRSPFGVSDPVFQSDVGYYVFSLPLVSFLRNWLMGMLVVAGLTATLIYLYGGRIRMLGRSLFVPPPVRRHLFILLALFFVLKAWGYRLGMYRLLYSPRGVAFGASYTDIHAQLVALRILLVLSFLTAAALIAALIIRNWRPALLSFGLLVIAAIVLGGIYPALLQKFVVEPNEAVKEEPYLRHNIEFTRLAYGLDSVEERALDIRDDLTLRDLEQNRQTIDNIRLWDWRPLRSTYSQIQEIRLYYDFNDVDVDRYLIDGSYRQVMLSARELSQQQLPAEAQTWVNLRLKFPHGYGLCMSPVNRFTEEGLPELFIADIPPRS</sequence>
<dbReference type="PANTHER" id="PTHR39344:SF1">
    <property type="entry name" value="UPF0182 PROTEIN SLL1060"/>
    <property type="match status" value="1"/>
</dbReference>
<feature type="transmembrane region" description="Helical" evidence="5">
    <location>
        <begin position="105"/>
        <end position="124"/>
    </location>
</feature>
<dbReference type="EMBL" id="LJUI01000136">
    <property type="protein sequence ID" value="KPK67289.1"/>
    <property type="molecule type" value="Genomic_DNA"/>
</dbReference>
<feature type="transmembrane region" description="Helical" evidence="5">
    <location>
        <begin position="48"/>
        <end position="72"/>
    </location>
</feature>
<feature type="non-terminal residue" evidence="6">
    <location>
        <position position="454"/>
    </location>
</feature>
<evidence type="ECO:0000256" key="2">
    <source>
        <dbReference type="ARBA" id="ARBA00022692"/>
    </source>
</evidence>
<evidence type="ECO:0000256" key="4">
    <source>
        <dbReference type="ARBA" id="ARBA00023136"/>
    </source>
</evidence>